<dbReference type="SMART" id="SM00389">
    <property type="entry name" value="HOX"/>
    <property type="match status" value="1"/>
</dbReference>
<evidence type="ECO:0000256" key="3">
    <source>
        <dbReference type="ARBA" id="ARBA00023155"/>
    </source>
</evidence>
<keyword evidence="2 5" id="KW-0238">DNA-binding</keyword>
<dbReference type="GO" id="GO:0007420">
    <property type="term" value="P:brain development"/>
    <property type="evidence" value="ECO:0007669"/>
    <property type="project" value="TreeGrafter"/>
</dbReference>
<accession>A0A914CNH3</accession>
<dbReference type="Pfam" id="PF00046">
    <property type="entry name" value="Homeodomain"/>
    <property type="match status" value="1"/>
</dbReference>
<reference evidence="9" key="1">
    <citation type="submission" date="2022-11" db="UniProtKB">
        <authorList>
            <consortium name="WormBaseParasite"/>
        </authorList>
    </citation>
    <scope>IDENTIFICATION</scope>
</reference>
<evidence type="ECO:0000256" key="5">
    <source>
        <dbReference type="PROSITE-ProRule" id="PRU00108"/>
    </source>
</evidence>
<dbReference type="InterPro" id="IPR009057">
    <property type="entry name" value="Homeodomain-like_sf"/>
</dbReference>
<feature type="DNA-binding region" description="Homeobox" evidence="5">
    <location>
        <begin position="24"/>
        <end position="83"/>
    </location>
</feature>
<dbReference type="InterPro" id="IPR001356">
    <property type="entry name" value="HD"/>
</dbReference>
<sequence>MRVTGPDGTIKELLFPKGLDLNRPKRPRTTFSLEQSQILEREFLKNPYLIGKEREKLAKELSLSETQVKVWFQNRRTKFKKVSGTEPENLIKRPERANSRLESNCVMEIDQSNLFQIKQHIEPNTFFIPPYASYFFDPTMTNSWPPKNWTYLIFAKSIPQRKPVNYSQAVKWERRELECKSSRDGKNTGKCSLYIGKESSQAEKADCREEIVSETDVRSICSIKCEGADRDSVISKHPNNNHRCIRFFTYNTEQDEQGKWYIWRTGKCRLEEISLEVHCGFP</sequence>
<dbReference type="InterPro" id="IPR017970">
    <property type="entry name" value="Homeobox_CS"/>
</dbReference>
<dbReference type="AlphaFoldDB" id="A0A914CNH3"/>
<dbReference type="PROSITE" id="PS50071">
    <property type="entry name" value="HOMEOBOX_2"/>
    <property type="match status" value="1"/>
</dbReference>
<dbReference type="PANTHER" id="PTHR24339">
    <property type="entry name" value="HOMEOBOX PROTEIN EMX-RELATED"/>
    <property type="match status" value="1"/>
</dbReference>
<protein>
    <submittedName>
        <fullName evidence="9">Homeobox domain-containing protein</fullName>
    </submittedName>
</protein>
<dbReference type="GO" id="GO:0000978">
    <property type="term" value="F:RNA polymerase II cis-regulatory region sequence-specific DNA binding"/>
    <property type="evidence" value="ECO:0007669"/>
    <property type="project" value="TreeGrafter"/>
</dbReference>
<dbReference type="WBParaSite" id="ACRNAN_scaffold12267.g23671.t1">
    <property type="protein sequence ID" value="ACRNAN_scaffold12267.g23671.t1"/>
    <property type="gene ID" value="ACRNAN_scaffold12267.g23671"/>
</dbReference>
<dbReference type="GO" id="GO:0005634">
    <property type="term" value="C:nucleus"/>
    <property type="evidence" value="ECO:0007669"/>
    <property type="project" value="UniProtKB-SubCell"/>
</dbReference>
<evidence type="ECO:0000256" key="6">
    <source>
        <dbReference type="RuleBase" id="RU000682"/>
    </source>
</evidence>
<dbReference type="Pfam" id="PF25096">
    <property type="entry name" value="DUF7808"/>
    <property type="match status" value="1"/>
</dbReference>
<dbReference type="GO" id="GO:0000981">
    <property type="term" value="F:DNA-binding transcription factor activity, RNA polymerase II-specific"/>
    <property type="evidence" value="ECO:0007669"/>
    <property type="project" value="InterPro"/>
</dbReference>
<feature type="domain" description="Homeobox" evidence="7">
    <location>
        <begin position="22"/>
        <end position="82"/>
    </location>
</feature>
<dbReference type="PRINTS" id="PR00031">
    <property type="entry name" value="HTHREPRESSR"/>
</dbReference>
<dbReference type="InterPro" id="IPR050877">
    <property type="entry name" value="EMX-VAX-Noto_Homeobox_TFs"/>
</dbReference>
<dbReference type="PANTHER" id="PTHR24339:SF69">
    <property type="entry name" value="HOMEOBOX PROTEIN CEH-5"/>
    <property type="match status" value="1"/>
</dbReference>
<evidence type="ECO:0000256" key="4">
    <source>
        <dbReference type="ARBA" id="ARBA00023242"/>
    </source>
</evidence>
<keyword evidence="4 5" id="KW-0539">Nucleus</keyword>
<evidence type="ECO:0000313" key="8">
    <source>
        <dbReference type="Proteomes" id="UP000887540"/>
    </source>
</evidence>
<dbReference type="GO" id="GO:0030182">
    <property type="term" value="P:neuron differentiation"/>
    <property type="evidence" value="ECO:0007669"/>
    <property type="project" value="TreeGrafter"/>
</dbReference>
<evidence type="ECO:0000313" key="9">
    <source>
        <dbReference type="WBParaSite" id="ACRNAN_scaffold12267.g23671.t1"/>
    </source>
</evidence>
<dbReference type="SUPFAM" id="SSF46689">
    <property type="entry name" value="Homeodomain-like"/>
    <property type="match status" value="1"/>
</dbReference>
<keyword evidence="3 5" id="KW-0371">Homeobox</keyword>
<dbReference type="CDD" id="cd00086">
    <property type="entry name" value="homeodomain"/>
    <property type="match status" value="1"/>
</dbReference>
<proteinExistence type="predicted"/>
<dbReference type="InterPro" id="IPR000047">
    <property type="entry name" value="HTH_motif"/>
</dbReference>
<evidence type="ECO:0000256" key="1">
    <source>
        <dbReference type="ARBA" id="ARBA00004123"/>
    </source>
</evidence>
<evidence type="ECO:0000256" key="2">
    <source>
        <dbReference type="ARBA" id="ARBA00023125"/>
    </source>
</evidence>
<dbReference type="InterPro" id="IPR056710">
    <property type="entry name" value="DUF7808"/>
</dbReference>
<evidence type="ECO:0000259" key="7">
    <source>
        <dbReference type="PROSITE" id="PS50071"/>
    </source>
</evidence>
<dbReference type="PRINTS" id="PR00024">
    <property type="entry name" value="HOMEOBOX"/>
</dbReference>
<name>A0A914CNH3_9BILA</name>
<dbReference type="PROSITE" id="PS00027">
    <property type="entry name" value="HOMEOBOX_1"/>
    <property type="match status" value="1"/>
</dbReference>
<comment type="subcellular location">
    <subcellularLocation>
        <location evidence="1 5 6">Nucleus</location>
    </subcellularLocation>
</comment>
<dbReference type="Proteomes" id="UP000887540">
    <property type="component" value="Unplaced"/>
</dbReference>
<organism evidence="8 9">
    <name type="scientific">Acrobeloides nanus</name>
    <dbReference type="NCBI Taxonomy" id="290746"/>
    <lineage>
        <taxon>Eukaryota</taxon>
        <taxon>Metazoa</taxon>
        <taxon>Ecdysozoa</taxon>
        <taxon>Nematoda</taxon>
        <taxon>Chromadorea</taxon>
        <taxon>Rhabditida</taxon>
        <taxon>Tylenchina</taxon>
        <taxon>Cephalobomorpha</taxon>
        <taxon>Cephaloboidea</taxon>
        <taxon>Cephalobidae</taxon>
        <taxon>Acrobeloides</taxon>
    </lineage>
</organism>
<dbReference type="Gene3D" id="1.10.10.60">
    <property type="entry name" value="Homeodomain-like"/>
    <property type="match status" value="1"/>
</dbReference>
<keyword evidence="8" id="KW-1185">Reference proteome</keyword>
<dbReference type="InterPro" id="IPR020479">
    <property type="entry name" value="HD_metazoa"/>
</dbReference>